<dbReference type="Proteomes" id="UP001551210">
    <property type="component" value="Unassembled WGS sequence"/>
</dbReference>
<keyword evidence="5 10" id="KW-0560">Oxidoreductase</keyword>
<dbReference type="Gene3D" id="3.30.9.10">
    <property type="entry name" value="D-Amino Acid Oxidase, subunit A, domain 2"/>
    <property type="match status" value="1"/>
</dbReference>
<dbReference type="PROSITE" id="PS00677">
    <property type="entry name" value="DAO"/>
    <property type="match status" value="1"/>
</dbReference>
<dbReference type="RefSeq" id="WP_359217810.1">
    <property type="nucleotide sequence ID" value="NZ_JBEZAM010000157.1"/>
</dbReference>
<comment type="cofactor">
    <cofactor evidence="1">
        <name>FAD</name>
        <dbReference type="ChEBI" id="CHEBI:57692"/>
    </cofactor>
</comment>
<dbReference type="EC" id="1.4.3.3" evidence="6"/>
<dbReference type="SUPFAM" id="SSF54373">
    <property type="entry name" value="FAD-linked reductases, C-terminal domain"/>
    <property type="match status" value="1"/>
</dbReference>
<evidence type="ECO:0000313" key="11">
    <source>
        <dbReference type="Proteomes" id="UP001551210"/>
    </source>
</evidence>
<dbReference type="PANTHER" id="PTHR11530:SF11">
    <property type="entry name" value="D-ASPARTATE OXIDASE"/>
    <property type="match status" value="1"/>
</dbReference>
<dbReference type="PIRSF" id="PIRSF000189">
    <property type="entry name" value="D-aa_oxidase"/>
    <property type="match status" value="1"/>
</dbReference>
<proteinExistence type="inferred from homology"/>
<evidence type="ECO:0000256" key="8">
    <source>
        <dbReference type="ARBA" id="ARBA00049547"/>
    </source>
</evidence>
<keyword evidence="3" id="KW-0285">Flavoprotein</keyword>
<feature type="domain" description="FAD dependent oxidoreductase" evidence="9">
    <location>
        <begin position="4"/>
        <end position="315"/>
    </location>
</feature>
<dbReference type="InterPro" id="IPR023209">
    <property type="entry name" value="DAO"/>
</dbReference>
<organism evidence="10 11">
    <name type="scientific">Streptomyces exfoliatus</name>
    <name type="common">Streptomyces hydrogenans</name>
    <dbReference type="NCBI Taxonomy" id="1905"/>
    <lineage>
        <taxon>Bacteria</taxon>
        <taxon>Bacillati</taxon>
        <taxon>Actinomycetota</taxon>
        <taxon>Actinomycetes</taxon>
        <taxon>Kitasatosporales</taxon>
        <taxon>Streptomycetaceae</taxon>
        <taxon>Streptomyces</taxon>
    </lineage>
</organism>
<dbReference type="Pfam" id="PF01266">
    <property type="entry name" value="DAO"/>
    <property type="match status" value="1"/>
</dbReference>
<dbReference type="EMBL" id="JBEZAM010000157">
    <property type="protein sequence ID" value="MEU7298594.1"/>
    <property type="molecule type" value="Genomic_DNA"/>
</dbReference>
<dbReference type="InterPro" id="IPR006181">
    <property type="entry name" value="D-amino_acid_oxidase_CS"/>
</dbReference>
<dbReference type="InterPro" id="IPR006076">
    <property type="entry name" value="FAD-dep_OxRdtase"/>
</dbReference>
<evidence type="ECO:0000259" key="9">
    <source>
        <dbReference type="Pfam" id="PF01266"/>
    </source>
</evidence>
<evidence type="ECO:0000256" key="7">
    <source>
        <dbReference type="ARBA" id="ARBA00039751"/>
    </source>
</evidence>
<accession>A0ABV3D7Z1</accession>
<name>A0ABV3D7Z1_STREX</name>
<dbReference type="PANTHER" id="PTHR11530">
    <property type="entry name" value="D-AMINO ACID OXIDASE"/>
    <property type="match status" value="1"/>
</dbReference>
<protein>
    <recommendedName>
        <fullName evidence="7">D-amino-acid oxidase</fullName>
        <ecNumber evidence="6">1.4.3.3</ecNumber>
    </recommendedName>
</protein>
<evidence type="ECO:0000256" key="1">
    <source>
        <dbReference type="ARBA" id="ARBA00001974"/>
    </source>
</evidence>
<evidence type="ECO:0000256" key="3">
    <source>
        <dbReference type="ARBA" id="ARBA00022630"/>
    </source>
</evidence>
<evidence type="ECO:0000256" key="4">
    <source>
        <dbReference type="ARBA" id="ARBA00022827"/>
    </source>
</evidence>
<dbReference type="GO" id="GO:0016491">
    <property type="term" value="F:oxidoreductase activity"/>
    <property type="evidence" value="ECO:0007669"/>
    <property type="project" value="UniProtKB-KW"/>
</dbReference>
<evidence type="ECO:0000313" key="10">
    <source>
        <dbReference type="EMBL" id="MEU7298594.1"/>
    </source>
</evidence>
<gene>
    <name evidence="10" type="ORF">AB0A76_36370</name>
</gene>
<comment type="caution">
    <text evidence="10">The sequence shown here is derived from an EMBL/GenBank/DDBJ whole genome shotgun (WGS) entry which is preliminary data.</text>
</comment>
<dbReference type="PRINTS" id="PR00757">
    <property type="entry name" value="AMINEOXDASEF"/>
</dbReference>
<comment type="catalytic activity">
    <reaction evidence="8">
        <text>a D-alpha-amino acid + O2 + H2O = a 2-oxocarboxylate + H2O2 + NH4(+)</text>
        <dbReference type="Rhea" id="RHEA:21816"/>
        <dbReference type="ChEBI" id="CHEBI:15377"/>
        <dbReference type="ChEBI" id="CHEBI:15379"/>
        <dbReference type="ChEBI" id="CHEBI:16240"/>
        <dbReference type="ChEBI" id="CHEBI:28938"/>
        <dbReference type="ChEBI" id="CHEBI:35179"/>
        <dbReference type="ChEBI" id="CHEBI:59871"/>
        <dbReference type="EC" id="1.4.3.3"/>
    </reaction>
    <physiologicalReaction direction="left-to-right" evidence="8">
        <dbReference type="Rhea" id="RHEA:21817"/>
    </physiologicalReaction>
</comment>
<reference evidence="10 11" key="1">
    <citation type="submission" date="2024-06" db="EMBL/GenBank/DDBJ databases">
        <title>The Natural Products Discovery Center: Release of the First 8490 Sequenced Strains for Exploring Actinobacteria Biosynthetic Diversity.</title>
        <authorList>
            <person name="Kalkreuter E."/>
            <person name="Kautsar S.A."/>
            <person name="Yang D."/>
            <person name="Bader C.D."/>
            <person name="Teijaro C.N."/>
            <person name="Fluegel L."/>
            <person name="Davis C.M."/>
            <person name="Simpson J.R."/>
            <person name="Lauterbach L."/>
            <person name="Steele A.D."/>
            <person name="Gui C."/>
            <person name="Meng S."/>
            <person name="Li G."/>
            <person name="Viehrig K."/>
            <person name="Ye F."/>
            <person name="Su P."/>
            <person name="Kiefer A.F."/>
            <person name="Nichols A."/>
            <person name="Cepeda A.J."/>
            <person name="Yan W."/>
            <person name="Fan B."/>
            <person name="Jiang Y."/>
            <person name="Adhikari A."/>
            <person name="Zheng C.-J."/>
            <person name="Schuster L."/>
            <person name="Cowan T.M."/>
            <person name="Smanski M.J."/>
            <person name="Chevrette M.G."/>
            <person name="De Carvalho L.P.S."/>
            <person name="Shen B."/>
        </authorList>
    </citation>
    <scope>NUCLEOTIDE SEQUENCE [LARGE SCALE GENOMIC DNA]</scope>
    <source>
        <strain evidence="10 11">NPDC045705</strain>
    </source>
</reference>
<sequence length="319" mass="33760">MESDVIVVGGGVVGLTTAVTLAERGLRVRVWSRDEVTATTSAVAGALWWPYRIEPEADAGMWALVSLRVYGELAAEPERTGVRWVAGVHADTVLERLGSWAREVPGLRQLTAAEVPGPYDVGLAARLPLIDMPVHLAWLRERFLAAGGVFERRTVTGFGAAAALARVVVDCTGAAARELVPDPGLRPVRGQLVIVENPGIEEWFTSADAGSSETTYFFPQPGRLVLGGTAEEDDERLAPDEATAAAIVARCARVRPEIARARVLGHRVGLRPARVGGVRIEAVPLPGGGRLVHHYGHGGAGVTVAWGCAERAAELVEAG</sequence>
<evidence type="ECO:0000256" key="5">
    <source>
        <dbReference type="ARBA" id="ARBA00023002"/>
    </source>
</evidence>
<keyword evidence="4" id="KW-0274">FAD</keyword>
<dbReference type="SUPFAM" id="SSF51971">
    <property type="entry name" value="Nucleotide-binding domain"/>
    <property type="match status" value="1"/>
</dbReference>
<comment type="similarity">
    <text evidence="2">Belongs to the DAMOX/DASOX family.</text>
</comment>
<keyword evidence="11" id="KW-1185">Reference proteome</keyword>
<dbReference type="InterPro" id="IPR001613">
    <property type="entry name" value="Flavin_amine_oxidase"/>
</dbReference>
<evidence type="ECO:0000256" key="2">
    <source>
        <dbReference type="ARBA" id="ARBA00006730"/>
    </source>
</evidence>
<evidence type="ECO:0000256" key="6">
    <source>
        <dbReference type="ARBA" id="ARBA00039101"/>
    </source>
</evidence>
<dbReference type="Gene3D" id="3.40.50.720">
    <property type="entry name" value="NAD(P)-binding Rossmann-like Domain"/>
    <property type="match status" value="1"/>
</dbReference>